<evidence type="ECO:0000256" key="1">
    <source>
        <dbReference type="SAM" id="MobiDB-lite"/>
    </source>
</evidence>
<feature type="region of interest" description="Disordered" evidence="1">
    <location>
        <begin position="52"/>
        <end position="94"/>
    </location>
</feature>
<dbReference type="AlphaFoldDB" id="A0A368F7N8"/>
<feature type="compositionally biased region" description="Low complexity" evidence="1">
    <location>
        <begin position="70"/>
        <end position="79"/>
    </location>
</feature>
<proteinExistence type="predicted"/>
<evidence type="ECO:0000313" key="2">
    <source>
        <dbReference type="EMBL" id="RCN28113.1"/>
    </source>
</evidence>
<feature type="compositionally biased region" description="Basic and acidic residues" evidence="1">
    <location>
        <begin position="1"/>
        <end position="10"/>
    </location>
</feature>
<accession>A0A368F7N8</accession>
<protein>
    <submittedName>
        <fullName evidence="2">Uncharacterized protein</fullName>
    </submittedName>
</protein>
<dbReference type="Proteomes" id="UP000252519">
    <property type="component" value="Unassembled WGS sequence"/>
</dbReference>
<dbReference type="EMBL" id="JOJR01003027">
    <property type="protein sequence ID" value="RCN28113.1"/>
    <property type="molecule type" value="Genomic_DNA"/>
</dbReference>
<name>A0A368F7N8_ANCCA</name>
<sequence length="136" mass="15032">LQEYEIRDRSNSNSTKKIRRRVARSYSHSTVDEFSGDEDVIVNGSDMEVPLRTSVDSLDESALSKEGRSESVSPVESESQPMMQKPLRSISPSALPETDAAVRKILQIITDISKPPNPCAADKLHCTQCIGEIQTL</sequence>
<keyword evidence="3" id="KW-1185">Reference proteome</keyword>
<evidence type="ECO:0000313" key="3">
    <source>
        <dbReference type="Proteomes" id="UP000252519"/>
    </source>
</evidence>
<comment type="caution">
    <text evidence="2">The sequence shown here is derived from an EMBL/GenBank/DDBJ whole genome shotgun (WGS) entry which is preliminary data.</text>
</comment>
<feature type="region of interest" description="Disordered" evidence="1">
    <location>
        <begin position="1"/>
        <end position="30"/>
    </location>
</feature>
<dbReference type="STRING" id="29170.A0A368F7N8"/>
<feature type="non-terminal residue" evidence="2">
    <location>
        <position position="1"/>
    </location>
</feature>
<dbReference type="OrthoDB" id="5863033at2759"/>
<organism evidence="2 3">
    <name type="scientific">Ancylostoma caninum</name>
    <name type="common">Dog hookworm</name>
    <dbReference type="NCBI Taxonomy" id="29170"/>
    <lineage>
        <taxon>Eukaryota</taxon>
        <taxon>Metazoa</taxon>
        <taxon>Ecdysozoa</taxon>
        <taxon>Nematoda</taxon>
        <taxon>Chromadorea</taxon>
        <taxon>Rhabditida</taxon>
        <taxon>Rhabditina</taxon>
        <taxon>Rhabditomorpha</taxon>
        <taxon>Strongyloidea</taxon>
        <taxon>Ancylostomatidae</taxon>
        <taxon>Ancylostomatinae</taxon>
        <taxon>Ancylostoma</taxon>
    </lineage>
</organism>
<gene>
    <name evidence="2" type="ORF">ANCCAN_26149</name>
</gene>
<reference evidence="2 3" key="1">
    <citation type="submission" date="2014-10" db="EMBL/GenBank/DDBJ databases">
        <title>Draft genome of the hookworm Ancylostoma caninum.</title>
        <authorList>
            <person name="Mitreva M."/>
        </authorList>
    </citation>
    <scope>NUCLEOTIDE SEQUENCE [LARGE SCALE GENOMIC DNA]</scope>
    <source>
        <strain evidence="2 3">Baltimore</strain>
    </source>
</reference>